<reference evidence="4 5" key="1">
    <citation type="submission" date="2020-11" db="EMBL/GenBank/DDBJ databases">
        <title>Kefir isolates.</title>
        <authorList>
            <person name="Marcisauskas S."/>
            <person name="Kim Y."/>
            <person name="Blasche S."/>
        </authorList>
    </citation>
    <scope>NUCLEOTIDE SEQUENCE [LARGE SCALE GENOMIC DNA]</scope>
    <source>
        <strain evidence="4 5">KR</strain>
    </source>
</reference>
<dbReference type="Gene3D" id="3.30.980.10">
    <property type="entry name" value="Threonyl-trna Synthetase, Chain A, domain 2"/>
    <property type="match status" value="1"/>
</dbReference>
<gene>
    <name evidence="4" type="ORF">C6P46_004874</name>
</gene>
<dbReference type="SUPFAM" id="SSF50447">
    <property type="entry name" value="Translation proteins"/>
    <property type="match status" value="1"/>
</dbReference>
<dbReference type="InterPro" id="IPR009000">
    <property type="entry name" value="Transl_B-barrel_sf"/>
</dbReference>
<dbReference type="Gene3D" id="2.40.30.130">
    <property type="match status" value="1"/>
</dbReference>
<dbReference type="SUPFAM" id="SSF55186">
    <property type="entry name" value="ThrRS/AlaRS common domain"/>
    <property type="match status" value="1"/>
</dbReference>
<dbReference type="InterPro" id="IPR018163">
    <property type="entry name" value="Thr/Ala-tRNA-synth_IIc_edit"/>
</dbReference>
<name>A0A9P6W1I9_RHOMI</name>
<dbReference type="PANTHER" id="PTHR43462">
    <property type="entry name" value="ALANYL-TRNA EDITING PROTEIN"/>
    <property type="match status" value="1"/>
</dbReference>
<keyword evidence="1" id="KW-0479">Metal-binding</keyword>
<dbReference type="GO" id="GO:0046872">
    <property type="term" value="F:metal ion binding"/>
    <property type="evidence" value="ECO:0007669"/>
    <property type="project" value="UniProtKB-KW"/>
</dbReference>
<organism evidence="4 5">
    <name type="scientific">Rhodotorula mucilaginosa</name>
    <name type="common">Yeast</name>
    <name type="synonym">Rhodotorula rubra</name>
    <dbReference type="NCBI Taxonomy" id="5537"/>
    <lineage>
        <taxon>Eukaryota</taxon>
        <taxon>Fungi</taxon>
        <taxon>Dikarya</taxon>
        <taxon>Basidiomycota</taxon>
        <taxon>Pucciniomycotina</taxon>
        <taxon>Microbotryomycetes</taxon>
        <taxon>Sporidiobolales</taxon>
        <taxon>Sporidiobolaceae</taxon>
        <taxon>Rhodotorula</taxon>
    </lineage>
</organism>
<dbReference type="Proteomes" id="UP000777482">
    <property type="component" value="Unassembled WGS sequence"/>
</dbReference>
<feature type="region of interest" description="Disordered" evidence="3">
    <location>
        <begin position="67"/>
        <end position="136"/>
    </location>
</feature>
<keyword evidence="5" id="KW-1185">Reference proteome</keyword>
<keyword evidence="2" id="KW-0862">Zinc</keyword>
<comment type="caution">
    <text evidence="4">The sequence shown here is derived from an EMBL/GenBank/DDBJ whole genome shotgun (WGS) entry which is preliminary data.</text>
</comment>
<dbReference type="EMBL" id="PUHQ01000049">
    <property type="protein sequence ID" value="KAG0659934.1"/>
    <property type="molecule type" value="Genomic_DNA"/>
</dbReference>
<evidence type="ECO:0000313" key="5">
    <source>
        <dbReference type="Proteomes" id="UP000777482"/>
    </source>
</evidence>
<dbReference type="AlphaFoldDB" id="A0A9P6W1I9"/>
<proteinExistence type="predicted"/>
<evidence type="ECO:0000313" key="4">
    <source>
        <dbReference type="EMBL" id="KAG0659934.1"/>
    </source>
</evidence>
<dbReference type="InterPro" id="IPR051335">
    <property type="entry name" value="Alanyl-tRNA_Editing_Enzymes"/>
</dbReference>
<dbReference type="GO" id="GO:0002196">
    <property type="term" value="F:Ser-tRNA(Ala) deacylase activity"/>
    <property type="evidence" value="ECO:0007669"/>
    <property type="project" value="TreeGrafter"/>
</dbReference>
<evidence type="ECO:0000256" key="2">
    <source>
        <dbReference type="ARBA" id="ARBA00022833"/>
    </source>
</evidence>
<dbReference type="GO" id="GO:0000166">
    <property type="term" value="F:nucleotide binding"/>
    <property type="evidence" value="ECO:0007669"/>
    <property type="project" value="InterPro"/>
</dbReference>
<dbReference type="PANTHER" id="PTHR43462:SF1">
    <property type="entry name" value="ALANYL-TRNA EDITING PROTEIN AARSD1"/>
    <property type="match status" value="1"/>
</dbReference>
<evidence type="ECO:0000256" key="1">
    <source>
        <dbReference type="ARBA" id="ARBA00022723"/>
    </source>
</evidence>
<protein>
    <submittedName>
        <fullName evidence="4">Uncharacterized protein</fullName>
    </submittedName>
</protein>
<accession>A0A9P6W1I9</accession>
<sequence>MAAVAMPTDASTSAEAALAARLDATPSHYAHVTFPLPDKRYVGMLHCQRDPLAATLVTRVVRCDKVQKSSTSGADKKSSKAKPKKGSAAPPTEQDVVGDEWQVELADTVLFPEGGGQPSDTGRIVPLLPDGQDSPSSASAAAVVRQVIRRNLDAVHFVSKPFEVGTQVRLEVDMDRRRDLMDQHTGQHVRPLPAQSTMGVFRQTPDTLRLWMPQLLSAVLEHEYQAGTLSWSLQKYPELNYVELPRNLTPEEIAAVQRRCNDLIDEARPIRVKFELANEETGVQLGEHVPSDYKAGEHGDERPPVQRTVIIDQLDENPCCGTHYPSLSYLRTLYISPNTTSIRGTNTRLYFAVGSSRVLAYLASVQSPARQAALHAGCAVADLPNKVEGLVSSGTDLKRREKRLQAELAQWVAKDLWERASSSQAGASSEGEEGAGAAAPRTITGSLLREEDATNSLEFLSTVALELKQRAETQSKQPQQEKYVFLLASGATSGSPGAAAAGGAVLIFGTDEGAVAAAGKGVVEQFGKERIKGGGKGRWQGKVTGRWEKGDELLLEQIVVAAAAAGGN</sequence>
<evidence type="ECO:0000256" key="3">
    <source>
        <dbReference type="SAM" id="MobiDB-lite"/>
    </source>
</evidence>
<dbReference type="OrthoDB" id="288942at2759"/>